<dbReference type="Gene3D" id="2.60.34.10">
    <property type="entry name" value="Substrate Binding Domain Of DNAk, Chain A, domain 1"/>
    <property type="match status" value="1"/>
</dbReference>
<evidence type="ECO:0000256" key="2">
    <source>
        <dbReference type="ARBA" id="ARBA00022741"/>
    </source>
</evidence>
<dbReference type="SUPFAM" id="SSF100920">
    <property type="entry name" value="Heat shock protein 70kD (HSP70), peptide-binding domain"/>
    <property type="match status" value="1"/>
</dbReference>
<dbReference type="AlphaFoldDB" id="A0A5C6FET9"/>
<evidence type="ECO:0000256" key="5">
    <source>
        <dbReference type="SAM" id="MobiDB-lite"/>
    </source>
</evidence>
<dbReference type="EMBL" id="SJPW01000002">
    <property type="protein sequence ID" value="TWU59237.1"/>
    <property type="molecule type" value="Genomic_DNA"/>
</dbReference>
<dbReference type="CDD" id="cd24029">
    <property type="entry name" value="ASKHA_NBD_HSP70_DnaK_HscA_HscC"/>
    <property type="match status" value="1"/>
</dbReference>
<dbReference type="Pfam" id="PF00012">
    <property type="entry name" value="HSP70"/>
    <property type="match status" value="1"/>
</dbReference>
<name>A0A5C6FET9_9BACT</name>
<evidence type="ECO:0000313" key="7">
    <source>
        <dbReference type="Proteomes" id="UP000318288"/>
    </source>
</evidence>
<comment type="caution">
    <text evidence="6">The sequence shown here is derived from an EMBL/GenBank/DDBJ whole genome shotgun (WGS) entry which is preliminary data.</text>
</comment>
<comment type="similarity">
    <text evidence="1 4">Belongs to the heat shock protein 70 family.</text>
</comment>
<evidence type="ECO:0000256" key="4">
    <source>
        <dbReference type="RuleBase" id="RU003322"/>
    </source>
</evidence>
<evidence type="ECO:0000256" key="1">
    <source>
        <dbReference type="ARBA" id="ARBA00007381"/>
    </source>
</evidence>
<dbReference type="FunFam" id="3.30.420.40:FF:000545">
    <property type="entry name" value="Endoplasmic reticulum chaperone BiP"/>
    <property type="match status" value="1"/>
</dbReference>
<dbReference type="Proteomes" id="UP000318288">
    <property type="component" value="Unassembled WGS sequence"/>
</dbReference>
<dbReference type="InterPro" id="IPR018181">
    <property type="entry name" value="Heat_shock_70_CS"/>
</dbReference>
<dbReference type="GO" id="GO:0140662">
    <property type="term" value="F:ATP-dependent protein folding chaperone"/>
    <property type="evidence" value="ECO:0007669"/>
    <property type="project" value="InterPro"/>
</dbReference>
<dbReference type="SUPFAM" id="SSF53067">
    <property type="entry name" value="Actin-like ATPase domain"/>
    <property type="match status" value="2"/>
</dbReference>
<dbReference type="Gene3D" id="3.30.420.40">
    <property type="match status" value="2"/>
</dbReference>
<dbReference type="GO" id="GO:0005524">
    <property type="term" value="F:ATP binding"/>
    <property type="evidence" value="ECO:0007669"/>
    <property type="project" value="UniProtKB-KW"/>
</dbReference>
<dbReference type="PROSITE" id="PS00297">
    <property type="entry name" value="HSP70_1"/>
    <property type="match status" value="1"/>
</dbReference>
<gene>
    <name evidence="6" type="primary">dnaK_1</name>
    <name evidence="6" type="ORF">Poly51_20230</name>
</gene>
<dbReference type="InterPro" id="IPR013126">
    <property type="entry name" value="Hsp_70_fam"/>
</dbReference>
<dbReference type="PROSITE" id="PS01036">
    <property type="entry name" value="HSP70_3"/>
    <property type="match status" value="1"/>
</dbReference>
<feature type="compositionally biased region" description="Polar residues" evidence="5">
    <location>
        <begin position="519"/>
        <end position="529"/>
    </location>
</feature>
<protein>
    <submittedName>
        <fullName evidence="6">Chaperone protein DnaK</fullName>
    </submittedName>
</protein>
<organism evidence="6 7">
    <name type="scientific">Rubripirellula tenax</name>
    <dbReference type="NCBI Taxonomy" id="2528015"/>
    <lineage>
        <taxon>Bacteria</taxon>
        <taxon>Pseudomonadati</taxon>
        <taxon>Planctomycetota</taxon>
        <taxon>Planctomycetia</taxon>
        <taxon>Pirellulales</taxon>
        <taxon>Pirellulaceae</taxon>
        <taxon>Rubripirellula</taxon>
    </lineage>
</organism>
<keyword evidence="2 4" id="KW-0547">Nucleotide-binding</keyword>
<evidence type="ECO:0000256" key="3">
    <source>
        <dbReference type="ARBA" id="ARBA00022840"/>
    </source>
</evidence>
<reference evidence="6 7" key="1">
    <citation type="submission" date="2019-02" db="EMBL/GenBank/DDBJ databases">
        <title>Deep-cultivation of Planctomycetes and their phenomic and genomic characterization uncovers novel biology.</title>
        <authorList>
            <person name="Wiegand S."/>
            <person name="Jogler M."/>
            <person name="Boedeker C."/>
            <person name="Pinto D."/>
            <person name="Vollmers J."/>
            <person name="Rivas-Marin E."/>
            <person name="Kohn T."/>
            <person name="Peeters S.H."/>
            <person name="Heuer A."/>
            <person name="Rast P."/>
            <person name="Oberbeckmann S."/>
            <person name="Bunk B."/>
            <person name="Jeske O."/>
            <person name="Meyerdierks A."/>
            <person name="Storesund J.E."/>
            <person name="Kallscheuer N."/>
            <person name="Luecker S."/>
            <person name="Lage O.M."/>
            <person name="Pohl T."/>
            <person name="Merkel B.J."/>
            <person name="Hornburger P."/>
            <person name="Mueller R.-W."/>
            <person name="Bruemmer F."/>
            <person name="Labrenz M."/>
            <person name="Spormann A.M."/>
            <person name="Op Den Camp H."/>
            <person name="Overmann J."/>
            <person name="Amann R."/>
            <person name="Jetten M.S.M."/>
            <person name="Mascher T."/>
            <person name="Medema M.H."/>
            <person name="Devos D.P."/>
            <person name="Kaster A.-K."/>
            <person name="Ovreas L."/>
            <person name="Rohde M."/>
            <person name="Galperin M.Y."/>
            <person name="Jogler C."/>
        </authorList>
    </citation>
    <scope>NUCLEOTIDE SEQUENCE [LARGE SCALE GENOMIC DNA]</scope>
    <source>
        <strain evidence="6 7">Poly51</strain>
    </source>
</reference>
<proteinExistence type="inferred from homology"/>
<dbReference type="InterPro" id="IPR043129">
    <property type="entry name" value="ATPase_NBD"/>
</dbReference>
<dbReference type="Gene3D" id="3.90.640.10">
    <property type="entry name" value="Actin, Chain A, domain 4"/>
    <property type="match status" value="1"/>
</dbReference>
<dbReference type="InterPro" id="IPR029047">
    <property type="entry name" value="HSP70_peptide-bd_sf"/>
</dbReference>
<keyword evidence="7" id="KW-1185">Reference proteome</keyword>
<dbReference type="RefSeq" id="WP_186775441.1">
    <property type="nucleotide sequence ID" value="NZ_SJPW01000002.1"/>
</dbReference>
<feature type="region of interest" description="Disordered" evidence="5">
    <location>
        <begin position="515"/>
        <end position="616"/>
    </location>
</feature>
<accession>A0A5C6FET9</accession>
<sequence length="616" mass="66589">MSKGFKPLAVGIDLGTTFSAVACLDDSGRPRTIQNAEGSLTTPSAVFLDRSGPVVGAEAIEAGMLEPERLALFAKRDVGEVAFRNKVLGHSLPPEVLEALVLKKLKEDAELVIGPFEKAVVTVPAFFNEPCRKATQDAGRLAGLDVIDIINEPTAAAITYGVGQGFLTPQGGSRELERVLVYDLGGGTFDVTVMEIDGRDFNTVATAGDVYLGGVDWDRRIVDFIAEAFVKEHGVDPRQNVFGQQELMQKANQVKHALTQRESFIIGFNFEGMRLRTELSQSVYAKMTEDLVERTLLTTRIAMDEAKLDFKQLTRLLLVGGSTRMPMIQSELEHLSGLKVDRSLSPDEAICHGAAIYAGVRLNHDASAFAGVSVTNVNSHDLGVLAVDPMTGQPRRKIMIARNSPLPASMSVRFRTHKKNQPNVKIQVVEGGDDLGTNATMVGKCYVDPLPPDTPKGTDIVVRFDYAQDGRLTVGASLPKLNCQATTLLQRGQGLNAELFELWARRIANGLDDLGTDVATPTSNDQPSEASPADSDDYENDAPVIVTAAKSTKAASGPSPRKKLKRVTRKAGDSNRVAKKTATSIEIDAEEKTAPNIKAPPTIDTSDWKNRRRGIS</sequence>
<keyword evidence="3 4" id="KW-0067">ATP-binding</keyword>
<dbReference type="PRINTS" id="PR00301">
    <property type="entry name" value="HEATSHOCK70"/>
</dbReference>
<feature type="compositionally biased region" description="Basic residues" evidence="5">
    <location>
        <begin position="560"/>
        <end position="569"/>
    </location>
</feature>
<dbReference type="PROSITE" id="PS00329">
    <property type="entry name" value="HSP70_2"/>
    <property type="match status" value="1"/>
</dbReference>
<evidence type="ECO:0000313" key="6">
    <source>
        <dbReference type="EMBL" id="TWU59237.1"/>
    </source>
</evidence>
<dbReference type="PANTHER" id="PTHR19375">
    <property type="entry name" value="HEAT SHOCK PROTEIN 70KDA"/>
    <property type="match status" value="1"/>
</dbReference>